<name>A0AAD1ZEK4_9LAMI</name>
<dbReference type="SMART" id="SM00184">
    <property type="entry name" value="RING"/>
    <property type="match status" value="1"/>
</dbReference>
<protein>
    <recommendedName>
        <fullName evidence="1">RING-type domain-containing protein</fullName>
    </recommendedName>
</protein>
<accession>A0AAD1ZEK4</accession>
<evidence type="ECO:0000313" key="3">
    <source>
        <dbReference type="Proteomes" id="UP000834106"/>
    </source>
</evidence>
<dbReference type="InterPro" id="IPR013083">
    <property type="entry name" value="Znf_RING/FYVE/PHD"/>
</dbReference>
<dbReference type="InterPro" id="IPR001841">
    <property type="entry name" value="Znf_RING"/>
</dbReference>
<dbReference type="Proteomes" id="UP000834106">
    <property type="component" value="Chromosome 9"/>
</dbReference>
<dbReference type="EMBL" id="OU503044">
    <property type="protein sequence ID" value="CAI9768065.1"/>
    <property type="molecule type" value="Genomic_DNA"/>
</dbReference>
<evidence type="ECO:0000259" key="1">
    <source>
        <dbReference type="SMART" id="SM00184"/>
    </source>
</evidence>
<dbReference type="Pfam" id="PF13639">
    <property type="entry name" value="zf-RING_2"/>
    <property type="match status" value="1"/>
</dbReference>
<evidence type="ECO:0000313" key="2">
    <source>
        <dbReference type="EMBL" id="CAI9768065.1"/>
    </source>
</evidence>
<gene>
    <name evidence="2" type="ORF">FPE_LOCUS15495</name>
</gene>
<feature type="domain" description="RING-type" evidence="1">
    <location>
        <begin position="66"/>
        <end position="107"/>
    </location>
</feature>
<sequence length="146" mass="17299">MQLPRSVVLTYIYQIVCKVKWAWDCLLIQSFFQPRRIFELPDYVDDLSVTCYENNNHERWDSSMECAGCLCRINEGDEVIELRCSHLYHRVCIERTIGYGHRTCPLCRNDIQPPQLAAELHLQAEVILINFCATRSRDDLCTWWLR</sequence>
<dbReference type="PANTHER" id="PTHR47258">
    <property type="match status" value="1"/>
</dbReference>
<dbReference type="SUPFAM" id="SSF57850">
    <property type="entry name" value="RING/U-box"/>
    <property type="match status" value="1"/>
</dbReference>
<dbReference type="AlphaFoldDB" id="A0AAD1ZEK4"/>
<dbReference type="InterPro" id="IPR044249">
    <property type="entry name" value="XERICO-like"/>
</dbReference>
<proteinExistence type="predicted"/>
<organism evidence="2 3">
    <name type="scientific">Fraxinus pennsylvanica</name>
    <dbReference type="NCBI Taxonomy" id="56036"/>
    <lineage>
        <taxon>Eukaryota</taxon>
        <taxon>Viridiplantae</taxon>
        <taxon>Streptophyta</taxon>
        <taxon>Embryophyta</taxon>
        <taxon>Tracheophyta</taxon>
        <taxon>Spermatophyta</taxon>
        <taxon>Magnoliopsida</taxon>
        <taxon>eudicotyledons</taxon>
        <taxon>Gunneridae</taxon>
        <taxon>Pentapetalae</taxon>
        <taxon>asterids</taxon>
        <taxon>lamiids</taxon>
        <taxon>Lamiales</taxon>
        <taxon>Oleaceae</taxon>
        <taxon>Oleeae</taxon>
        <taxon>Fraxinus</taxon>
    </lineage>
</organism>
<dbReference type="Gene3D" id="3.30.40.10">
    <property type="entry name" value="Zinc/RING finger domain, C3HC4 (zinc finger)"/>
    <property type="match status" value="1"/>
</dbReference>
<reference evidence="2" key="1">
    <citation type="submission" date="2023-05" db="EMBL/GenBank/DDBJ databases">
        <authorList>
            <person name="Huff M."/>
        </authorList>
    </citation>
    <scope>NUCLEOTIDE SEQUENCE</scope>
</reference>
<keyword evidence="3" id="KW-1185">Reference proteome</keyword>
<dbReference type="PANTHER" id="PTHR47258:SF1">
    <property type="entry name" value="E3 UBIQUITIN-PROTEIN LIGASE XERICO-RELATED"/>
    <property type="match status" value="1"/>
</dbReference>